<keyword evidence="4" id="KW-0967">Endosome</keyword>
<dbReference type="PRINTS" id="PR00499">
    <property type="entry name" value="P67PHOX"/>
</dbReference>
<dbReference type="STRING" id="318479.A0A0N4U689"/>
<dbReference type="Proteomes" id="UP000038040">
    <property type="component" value="Unplaced"/>
</dbReference>
<dbReference type="SUPFAM" id="SSF50044">
    <property type="entry name" value="SH3-domain"/>
    <property type="match status" value="1"/>
</dbReference>
<dbReference type="CDD" id="cd11820">
    <property type="entry name" value="SH3_STAM"/>
    <property type="match status" value="1"/>
</dbReference>
<dbReference type="EMBL" id="UYYG01001157">
    <property type="protein sequence ID" value="VDN56808.1"/>
    <property type="molecule type" value="Genomic_DNA"/>
</dbReference>
<dbReference type="InterPro" id="IPR050670">
    <property type="entry name" value="STAM"/>
</dbReference>
<comment type="subcellular location">
    <subcellularLocation>
        <location evidence="1">Endosome</location>
    </subcellularLocation>
</comment>
<reference evidence="11" key="1">
    <citation type="submission" date="2016-04" db="UniProtKB">
        <authorList>
            <consortium name="WormBaseParasite"/>
        </authorList>
    </citation>
    <scope>IDENTIFICATION</scope>
</reference>
<dbReference type="PANTHER" id="PTHR45929:SF3">
    <property type="entry name" value="JAK PATHWAY SIGNAL TRANSDUCTION ADAPTOR MOLECULE"/>
    <property type="match status" value="1"/>
</dbReference>
<keyword evidence="10" id="KW-1185">Reference proteome</keyword>
<gene>
    <name evidence="8" type="ORF">DME_LOCUS6781</name>
</gene>
<evidence type="ECO:0000313" key="9">
    <source>
        <dbReference type="Proteomes" id="UP000038040"/>
    </source>
</evidence>
<dbReference type="Pfam" id="PF00018">
    <property type="entry name" value="SH3_1"/>
    <property type="match status" value="1"/>
</dbReference>
<dbReference type="Pfam" id="PF00790">
    <property type="entry name" value="VHS"/>
    <property type="match status" value="1"/>
</dbReference>
<accession>A0A0N4U689</accession>
<dbReference type="SUPFAM" id="SSF48464">
    <property type="entry name" value="ENTH/VHS domain"/>
    <property type="match status" value="1"/>
</dbReference>
<dbReference type="InterPro" id="IPR002014">
    <property type="entry name" value="VHS_dom"/>
</dbReference>
<evidence type="ECO:0000313" key="10">
    <source>
        <dbReference type="Proteomes" id="UP000274756"/>
    </source>
</evidence>
<evidence type="ECO:0000313" key="11">
    <source>
        <dbReference type="WBParaSite" id="DME_0000242101-mRNA-1"/>
    </source>
</evidence>
<organism evidence="9 11">
    <name type="scientific">Dracunculus medinensis</name>
    <name type="common">Guinea worm</name>
    <dbReference type="NCBI Taxonomy" id="318479"/>
    <lineage>
        <taxon>Eukaryota</taxon>
        <taxon>Metazoa</taxon>
        <taxon>Ecdysozoa</taxon>
        <taxon>Nematoda</taxon>
        <taxon>Chromadorea</taxon>
        <taxon>Rhabditida</taxon>
        <taxon>Spirurina</taxon>
        <taxon>Dracunculoidea</taxon>
        <taxon>Dracunculidae</taxon>
        <taxon>Dracunculus</taxon>
    </lineage>
</organism>
<sequence>MPIFGEATSPYDEIVEKVTAETCTSENWALILDICDRVSADHSKGAKMCLLSIKKRLNHRDPHVILLALSLLDSLWNNCDSSFRREVSSREFCQELGSKATHSNRSVGEKTRSILKKWAENECKKDPSLGLIETLYKNLLVEGHSFESDQPSKPSNVNMDPDVVQNSEEEAAIARAIALSLDESSRVPVSSLYPSNISDSIPREVRALYDFEAAEDNELTFMAGDIITVTDDSDVNWWRGKSHRGEGLFPANFVTSELNEPEEIVPVARIDESVLIECLRLLEDCDPTGERPDPPELNDLEYRSLAQGPLIDARLAEIDRQHNALAQVDIAIRDVLAIYDQAVQQVR</sequence>
<dbReference type="InterPro" id="IPR008942">
    <property type="entry name" value="ENTH_VHS"/>
</dbReference>
<comment type="similarity">
    <text evidence="2">Belongs to the STAM family.</text>
</comment>
<dbReference type="GO" id="GO:0033565">
    <property type="term" value="C:ESCRT-0 complex"/>
    <property type="evidence" value="ECO:0007669"/>
    <property type="project" value="TreeGrafter"/>
</dbReference>
<feature type="domain" description="VHS" evidence="7">
    <location>
        <begin position="18"/>
        <end position="147"/>
    </location>
</feature>
<evidence type="ECO:0000256" key="2">
    <source>
        <dbReference type="ARBA" id="ARBA00009666"/>
    </source>
</evidence>
<keyword evidence="3 5" id="KW-0728">SH3 domain</keyword>
<evidence type="ECO:0000313" key="8">
    <source>
        <dbReference type="EMBL" id="VDN56808.1"/>
    </source>
</evidence>
<feature type="domain" description="SH3" evidence="6">
    <location>
        <begin position="200"/>
        <end position="259"/>
    </location>
</feature>
<protein>
    <submittedName>
        <fullName evidence="11">Signal transducing adapter molecule 1</fullName>
    </submittedName>
</protein>
<dbReference type="GO" id="GO:0043130">
    <property type="term" value="F:ubiquitin binding"/>
    <property type="evidence" value="ECO:0007669"/>
    <property type="project" value="InterPro"/>
</dbReference>
<proteinExistence type="inferred from homology"/>
<dbReference type="Proteomes" id="UP000274756">
    <property type="component" value="Unassembled WGS sequence"/>
</dbReference>
<dbReference type="InterPro" id="IPR001452">
    <property type="entry name" value="SH3_domain"/>
</dbReference>
<dbReference type="InterPro" id="IPR036028">
    <property type="entry name" value="SH3-like_dom_sf"/>
</dbReference>
<dbReference type="PANTHER" id="PTHR45929">
    <property type="entry name" value="JAK PATHWAY SIGNAL TRANSDUCTION ADAPTOR MOLECULE"/>
    <property type="match status" value="1"/>
</dbReference>
<dbReference type="WBParaSite" id="DME_0000242101-mRNA-1">
    <property type="protein sequence ID" value="DME_0000242101-mRNA-1"/>
    <property type="gene ID" value="DME_0000242101"/>
</dbReference>
<evidence type="ECO:0000256" key="5">
    <source>
        <dbReference type="PROSITE-ProRule" id="PRU00192"/>
    </source>
</evidence>
<dbReference type="GO" id="GO:0043328">
    <property type="term" value="P:protein transport to vacuole involved in ubiquitin-dependent protein catabolic process via the multivesicular body sorting pathway"/>
    <property type="evidence" value="ECO:0007669"/>
    <property type="project" value="TreeGrafter"/>
</dbReference>
<reference evidence="8 10" key="2">
    <citation type="submission" date="2018-11" db="EMBL/GenBank/DDBJ databases">
        <authorList>
            <consortium name="Pathogen Informatics"/>
        </authorList>
    </citation>
    <scope>NUCLEOTIDE SEQUENCE [LARGE SCALE GENOMIC DNA]</scope>
</reference>
<dbReference type="Gene3D" id="1.20.5.1940">
    <property type="match status" value="1"/>
</dbReference>
<dbReference type="PRINTS" id="PR00452">
    <property type="entry name" value="SH3DOMAIN"/>
</dbReference>
<dbReference type="SMART" id="SM00288">
    <property type="entry name" value="VHS"/>
    <property type="match status" value="1"/>
</dbReference>
<evidence type="ECO:0000256" key="3">
    <source>
        <dbReference type="ARBA" id="ARBA00022443"/>
    </source>
</evidence>
<dbReference type="Gene3D" id="2.30.30.40">
    <property type="entry name" value="SH3 Domains"/>
    <property type="match status" value="1"/>
</dbReference>
<name>A0A0N4U689_DRAME</name>
<dbReference type="PROSITE" id="PS50179">
    <property type="entry name" value="VHS"/>
    <property type="match status" value="1"/>
</dbReference>
<evidence type="ECO:0000259" key="6">
    <source>
        <dbReference type="PROSITE" id="PS50002"/>
    </source>
</evidence>
<dbReference type="AlphaFoldDB" id="A0A0N4U689"/>
<dbReference type="PROSITE" id="PS50002">
    <property type="entry name" value="SH3"/>
    <property type="match status" value="1"/>
</dbReference>
<evidence type="ECO:0000256" key="1">
    <source>
        <dbReference type="ARBA" id="ARBA00004177"/>
    </source>
</evidence>
<evidence type="ECO:0000259" key="7">
    <source>
        <dbReference type="PROSITE" id="PS50179"/>
    </source>
</evidence>
<dbReference type="OrthoDB" id="10068368at2759"/>
<evidence type="ECO:0000256" key="4">
    <source>
        <dbReference type="ARBA" id="ARBA00022753"/>
    </source>
</evidence>
<dbReference type="Gene3D" id="1.25.40.90">
    <property type="match status" value="1"/>
</dbReference>
<dbReference type="SMART" id="SM00326">
    <property type="entry name" value="SH3"/>
    <property type="match status" value="1"/>
</dbReference>
<dbReference type="GO" id="GO:0035091">
    <property type="term" value="F:phosphatidylinositol binding"/>
    <property type="evidence" value="ECO:0007669"/>
    <property type="project" value="InterPro"/>
</dbReference>